<sequence length="212" mass="24505">MLRMGRQARVLDESHPWITGQELRNALGVRLMLRQAQRQRHRTTHDQPRIERRDHPTHIGQRIMTQRRDVGSRADHRPTHRVPVPVDVLRERMHHQISTIGQRPVQRRRRKRRIHAQHGSGTVRDTGQLGDVGHPRRRVGDHLGGDQPGVRTQRCAHRVQIGCVDKGRLDAVLRRQQLGKQPPRRLIGNVGHDRMITGGQETEEHPVQCGHP</sequence>
<feature type="region of interest" description="Disordered" evidence="1">
    <location>
        <begin position="180"/>
        <end position="212"/>
    </location>
</feature>
<feature type="region of interest" description="Disordered" evidence="1">
    <location>
        <begin position="114"/>
        <end position="151"/>
    </location>
</feature>
<name>A0A645BY25_9ZZZZ</name>
<gene>
    <name evidence="2" type="ORF">SDC9_116956</name>
</gene>
<dbReference type="EMBL" id="VSSQ01023213">
    <property type="protein sequence ID" value="MPM70008.1"/>
    <property type="molecule type" value="Genomic_DNA"/>
</dbReference>
<evidence type="ECO:0000256" key="1">
    <source>
        <dbReference type="SAM" id="MobiDB-lite"/>
    </source>
</evidence>
<accession>A0A645BY25</accession>
<evidence type="ECO:0000313" key="2">
    <source>
        <dbReference type="EMBL" id="MPM70008.1"/>
    </source>
</evidence>
<reference evidence="2" key="1">
    <citation type="submission" date="2019-08" db="EMBL/GenBank/DDBJ databases">
        <authorList>
            <person name="Kucharzyk K."/>
            <person name="Murdoch R.W."/>
            <person name="Higgins S."/>
            <person name="Loffler F."/>
        </authorList>
    </citation>
    <scope>NUCLEOTIDE SEQUENCE</scope>
</reference>
<proteinExistence type="predicted"/>
<protein>
    <submittedName>
        <fullName evidence="2">Uncharacterized protein</fullName>
    </submittedName>
</protein>
<comment type="caution">
    <text evidence="2">The sequence shown here is derived from an EMBL/GenBank/DDBJ whole genome shotgun (WGS) entry which is preliminary data.</text>
</comment>
<organism evidence="2">
    <name type="scientific">bioreactor metagenome</name>
    <dbReference type="NCBI Taxonomy" id="1076179"/>
    <lineage>
        <taxon>unclassified sequences</taxon>
        <taxon>metagenomes</taxon>
        <taxon>ecological metagenomes</taxon>
    </lineage>
</organism>
<dbReference type="AlphaFoldDB" id="A0A645BY25"/>